<evidence type="ECO:0000256" key="4">
    <source>
        <dbReference type="ARBA" id="ARBA00022741"/>
    </source>
</evidence>
<dbReference type="GO" id="GO:0051959">
    <property type="term" value="F:dynein light intermediate chain binding"/>
    <property type="evidence" value="ECO:0007669"/>
    <property type="project" value="InterPro"/>
</dbReference>
<evidence type="ECO:0000313" key="11">
    <source>
        <dbReference type="Proteomes" id="UP000626109"/>
    </source>
</evidence>
<evidence type="ECO:0000256" key="1">
    <source>
        <dbReference type="ARBA" id="ARBA00004138"/>
    </source>
</evidence>
<evidence type="ECO:0000256" key="7">
    <source>
        <dbReference type="ARBA" id="ARBA00023212"/>
    </source>
</evidence>
<dbReference type="InterPro" id="IPR041228">
    <property type="entry name" value="Dynein_C"/>
</dbReference>
<dbReference type="PANTHER" id="PTHR22878:SF68">
    <property type="entry name" value="DYNEIN HEAVY CHAIN 6, AXONEMAL-LIKE"/>
    <property type="match status" value="1"/>
</dbReference>
<dbReference type="EMBL" id="CAJNNW010025396">
    <property type="protein sequence ID" value="CAE8677099.1"/>
    <property type="molecule type" value="Genomic_DNA"/>
</dbReference>
<dbReference type="Proteomes" id="UP000626109">
    <property type="component" value="Unassembled WGS sequence"/>
</dbReference>
<gene>
    <name evidence="10" type="ORF">PGLA2088_LOCUS20189</name>
</gene>
<reference evidence="10" key="1">
    <citation type="submission" date="2021-02" db="EMBL/GenBank/DDBJ databases">
        <authorList>
            <person name="Dougan E. K."/>
            <person name="Rhodes N."/>
            <person name="Thang M."/>
            <person name="Chan C."/>
        </authorList>
    </citation>
    <scope>NUCLEOTIDE SEQUENCE</scope>
</reference>
<organism evidence="10 11">
    <name type="scientific">Polarella glacialis</name>
    <name type="common">Dinoflagellate</name>
    <dbReference type="NCBI Taxonomy" id="89957"/>
    <lineage>
        <taxon>Eukaryota</taxon>
        <taxon>Sar</taxon>
        <taxon>Alveolata</taxon>
        <taxon>Dinophyceae</taxon>
        <taxon>Suessiales</taxon>
        <taxon>Suessiaceae</taxon>
        <taxon>Polarella</taxon>
    </lineage>
</organism>
<keyword evidence="4" id="KW-0547">Nucleotide-binding</keyword>
<keyword evidence="8" id="KW-0966">Cell projection</keyword>
<evidence type="ECO:0000256" key="3">
    <source>
        <dbReference type="ARBA" id="ARBA00022490"/>
    </source>
</evidence>
<accession>A0A813JK50</accession>
<comment type="subcellular location">
    <subcellularLocation>
        <location evidence="1">Cell projection</location>
        <location evidence="1">Cilium</location>
    </subcellularLocation>
    <subcellularLocation>
        <location evidence="2">Cytoplasm</location>
        <location evidence="2">Cytoskeleton</location>
    </subcellularLocation>
</comment>
<dbReference type="AlphaFoldDB" id="A0A813JK50"/>
<dbReference type="Gene3D" id="3.10.490.20">
    <property type="match status" value="1"/>
</dbReference>
<evidence type="ECO:0000256" key="2">
    <source>
        <dbReference type="ARBA" id="ARBA00004245"/>
    </source>
</evidence>
<dbReference type="GO" id="GO:0005929">
    <property type="term" value="C:cilium"/>
    <property type="evidence" value="ECO:0007669"/>
    <property type="project" value="UniProtKB-SubCell"/>
</dbReference>
<evidence type="ECO:0000313" key="10">
    <source>
        <dbReference type="EMBL" id="CAE8677099.1"/>
    </source>
</evidence>
<dbReference type="GO" id="GO:0000166">
    <property type="term" value="F:nucleotide binding"/>
    <property type="evidence" value="ECO:0007669"/>
    <property type="project" value="UniProtKB-KW"/>
</dbReference>
<evidence type="ECO:0000256" key="6">
    <source>
        <dbReference type="ARBA" id="ARBA00023069"/>
    </source>
</evidence>
<keyword evidence="5" id="KW-0175">Coiled coil</keyword>
<feature type="domain" description="Dynein heavy chain C-terminal" evidence="9">
    <location>
        <begin position="2"/>
        <end position="169"/>
    </location>
</feature>
<sequence length="173" mass="19762">MLLRFDFFRDWVESGIPNAYWVSAFYFPQGFLTSVLQGYSRKNLIPVDVLSFEFVMMDTDDAAELDGAPEEGIYLHGLFMDGAAWDYKDMVITDQEFGTMYIKGPVINFIPWQDKKKNADKYLIPIYKTSVRAGTLSTTGHSTNFVLSLEVETEMEPSYWVLKGAAMLTMLND</sequence>
<protein>
    <recommendedName>
        <fullName evidence="9">Dynein heavy chain C-terminal domain-containing protein</fullName>
    </recommendedName>
</protein>
<proteinExistence type="predicted"/>
<keyword evidence="7" id="KW-0206">Cytoskeleton</keyword>
<dbReference type="GO" id="GO:0045505">
    <property type="term" value="F:dynein intermediate chain binding"/>
    <property type="evidence" value="ECO:0007669"/>
    <property type="project" value="InterPro"/>
</dbReference>
<dbReference type="PANTHER" id="PTHR22878">
    <property type="entry name" value="DYNEIN HEAVY CHAIN 6, AXONEMAL-LIKE-RELATED"/>
    <property type="match status" value="1"/>
</dbReference>
<dbReference type="InterPro" id="IPR026983">
    <property type="entry name" value="DHC"/>
</dbReference>
<dbReference type="InterPro" id="IPR043160">
    <property type="entry name" value="Dynein_C_barrel"/>
</dbReference>
<comment type="caution">
    <text evidence="10">The sequence shown here is derived from an EMBL/GenBank/DDBJ whole genome shotgun (WGS) entry which is preliminary data.</text>
</comment>
<keyword evidence="3" id="KW-0963">Cytoplasm</keyword>
<dbReference type="GO" id="GO:0030286">
    <property type="term" value="C:dynein complex"/>
    <property type="evidence" value="ECO:0007669"/>
    <property type="project" value="InterPro"/>
</dbReference>
<name>A0A813JK50_POLGL</name>
<dbReference type="GO" id="GO:0007018">
    <property type="term" value="P:microtubule-based movement"/>
    <property type="evidence" value="ECO:0007669"/>
    <property type="project" value="InterPro"/>
</dbReference>
<dbReference type="Pfam" id="PF18199">
    <property type="entry name" value="Dynein_C"/>
    <property type="match status" value="1"/>
</dbReference>
<evidence type="ECO:0000259" key="9">
    <source>
        <dbReference type="Pfam" id="PF18199"/>
    </source>
</evidence>
<dbReference type="FunFam" id="3.10.490.20:FF:000005">
    <property type="entry name" value="Dynein axonemal heavy chain 6"/>
    <property type="match status" value="1"/>
</dbReference>
<evidence type="ECO:0000256" key="8">
    <source>
        <dbReference type="ARBA" id="ARBA00023273"/>
    </source>
</evidence>
<evidence type="ECO:0000256" key="5">
    <source>
        <dbReference type="ARBA" id="ARBA00023054"/>
    </source>
</evidence>
<keyword evidence="6" id="KW-0969">Cilium</keyword>